<organism evidence="1 2">
    <name type="scientific">Megasphaera elsdenii</name>
    <dbReference type="NCBI Taxonomy" id="907"/>
    <lineage>
        <taxon>Bacteria</taxon>
        <taxon>Bacillati</taxon>
        <taxon>Bacillota</taxon>
        <taxon>Negativicutes</taxon>
        <taxon>Veillonellales</taxon>
        <taxon>Veillonellaceae</taxon>
        <taxon>Megasphaera</taxon>
    </lineage>
</organism>
<dbReference type="EMBL" id="JABBJH010000042">
    <property type="protein sequence ID" value="NMK40096.1"/>
    <property type="molecule type" value="Genomic_DNA"/>
</dbReference>
<evidence type="ECO:0000313" key="1">
    <source>
        <dbReference type="EMBL" id="NMK40096.1"/>
    </source>
</evidence>
<name>A0A848EV27_MEGEL</name>
<accession>A0A848EV27</accession>
<gene>
    <name evidence="1" type="ORF">HG933_12140</name>
</gene>
<feature type="non-terminal residue" evidence="1">
    <location>
        <position position="72"/>
    </location>
</feature>
<proteinExistence type="predicted"/>
<dbReference type="Proteomes" id="UP000536773">
    <property type="component" value="Unassembled WGS sequence"/>
</dbReference>
<protein>
    <submittedName>
        <fullName evidence="1">Uncharacterized protein</fullName>
    </submittedName>
</protein>
<reference evidence="1 2" key="1">
    <citation type="submission" date="2020-04" db="EMBL/GenBank/DDBJ databases">
        <authorList>
            <person name="Hitch T.C.A."/>
            <person name="Wylensek D."/>
            <person name="Clavel T."/>
        </authorList>
    </citation>
    <scope>NUCLEOTIDE SEQUENCE [LARGE SCALE GENOMIC DNA]</scope>
    <source>
        <strain evidence="1 2">WCA-386-APC-2A</strain>
    </source>
</reference>
<dbReference type="RefSeq" id="WP_169014095.1">
    <property type="nucleotide sequence ID" value="NZ_JABBJH010000042.1"/>
</dbReference>
<comment type="caution">
    <text evidence="1">The sequence shown here is derived from an EMBL/GenBank/DDBJ whole genome shotgun (WGS) entry which is preliminary data.</text>
</comment>
<sequence length="72" mass="8662">MSRELEQWLLEERREGFKEGYEKEFKKGLKEGEDRVAALFKRMKADGRLQDFSDALKDKNAREKLYKEYGIE</sequence>
<dbReference type="AlphaFoldDB" id="A0A848EV27"/>
<evidence type="ECO:0000313" key="2">
    <source>
        <dbReference type="Proteomes" id="UP000536773"/>
    </source>
</evidence>